<feature type="domain" description="Thioredoxin" evidence="8">
    <location>
        <begin position="1"/>
        <end position="106"/>
    </location>
</feature>
<evidence type="ECO:0000256" key="2">
    <source>
        <dbReference type="ARBA" id="ARBA00022448"/>
    </source>
</evidence>
<evidence type="ECO:0000256" key="1">
    <source>
        <dbReference type="ARBA" id="ARBA00008987"/>
    </source>
</evidence>
<name>A0ABR7WUI9_9SPHI</name>
<keyword evidence="3" id="KW-0249">Electron transport</keyword>
<keyword evidence="2" id="KW-0813">Transport</keyword>
<accession>A0ABR7WUI9</accession>
<comment type="similarity">
    <text evidence="1 7">Belongs to the thioredoxin family.</text>
</comment>
<proteinExistence type="inferred from homology"/>
<dbReference type="PANTHER" id="PTHR45663:SF11">
    <property type="entry name" value="GEO12009P1"/>
    <property type="match status" value="1"/>
</dbReference>
<protein>
    <recommendedName>
        <fullName evidence="6 7">Thioredoxin</fullName>
    </recommendedName>
</protein>
<keyword evidence="5" id="KW-0676">Redox-active center</keyword>
<dbReference type="PANTHER" id="PTHR45663">
    <property type="entry name" value="GEO12009P1"/>
    <property type="match status" value="1"/>
</dbReference>
<evidence type="ECO:0000256" key="5">
    <source>
        <dbReference type="ARBA" id="ARBA00023284"/>
    </source>
</evidence>
<evidence type="ECO:0000256" key="3">
    <source>
        <dbReference type="ARBA" id="ARBA00022982"/>
    </source>
</evidence>
<organism evidence="9 10">
    <name type="scientific">Mucilaginibacter pankratovii</name>
    <dbReference type="NCBI Taxonomy" id="2772110"/>
    <lineage>
        <taxon>Bacteria</taxon>
        <taxon>Pseudomonadati</taxon>
        <taxon>Bacteroidota</taxon>
        <taxon>Sphingobacteriia</taxon>
        <taxon>Sphingobacteriales</taxon>
        <taxon>Sphingobacteriaceae</taxon>
        <taxon>Mucilaginibacter</taxon>
    </lineage>
</organism>
<evidence type="ECO:0000256" key="4">
    <source>
        <dbReference type="ARBA" id="ARBA00023157"/>
    </source>
</evidence>
<dbReference type="PIRSF" id="PIRSF000077">
    <property type="entry name" value="Thioredoxin"/>
    <property type="match status" value="1"/>
</dbReference>
<evidence type="ECO:0000259" key="8">
    <source>
        <dbReference type="PROSITE" id="PS51352"/>
    </source>
</evidence>
<keyword evidence="4" id="KW-1015">Disulfide bond</keyword>
<dbReference type="InterPro" id="IPR005746">
    <property type="entry name" value="Thioredoxin"/>
</dbReference>
<dbReference type="SUPFAM" id="SSF52833">
    <property type="entry name" value="Thioredoxin-like"/>
    <property type="match status" value="1"/>
</dbReference>
<dbReference type="Gene3D" id="3.40.30.10">
    <property type="entry name" value="Glutaredoxin"/>
    <property type="match status" value="1"/>
</dbReference>
<dbReference type="Pfam" id="PF00085">
    <property type="entry name" value="Thioredoxin"/>
    <property type="match status" value="1"/>
</dbReference>
<evidence type="ECO:0000313" key="9">
    <source>
        <dbReference type="EMBL" id="MBD1365968.1"/>
    </source>
</evidence>
<gene>
    <name evidence="9" type="primary">trxA</name>
    <name evidence="9" type="ORF">IDJ77_19290</name>
</gene>
<sequence>MSVTITDANFDELVIKAEKPVLLDFWADWCGPCKMVSPVIEELFADYKDVAIIAKIDAEKNPETSKKYGIRNIPAMLFFKNGEIVDKQIGAVPKKCLVEKLSKQLL</sequence>
<dbReference type="CDD" id="cd02947">
    <property type="entry name" value="TRX_family"/>
    <property type="match status" value="1"/>
</dbReference>
<dbReference type="EMBL" id="JACWMY010000010">
    <property type="protein sequence ID" value="MBD1365968.1"/>
    <property type="molecule type" value="Genomic_DNA"/>
</dbReference>
<dbReference type="PROSITE" id="PS00194">
    <property type="entry name" value="THIOREDOXIN_1"/>
    <property type="match status" value="1"/>
</dbReference>
<dbReference type="InterPro" id="IPR017937">
    <property type="entry name" value="Thioredoxin_CS"/>
</dbReference>
<comment type="caution">
    <text evidence="9">The sequence shown here is derived from an EMBL/GenBank/DDBJ whole genome shotgun (WGS) entry which is preliminary data.</text>
</comment>
<dbReference type="NCBIfam" id="TIGR01068">
    <property type="entry name" value="thioredoxin"/>
    <property type="match status" value="1"/>
</dbReference>
<keyword evidence="10" id="KW-1185">Reference proteome</keyword>
<dbReference type="PROSITE" id="PS51352">
    <property type="entry name" value="THIOREDOXIN_2"/>
    <property type="match status" value="1"/>
</dbReference>
<evidence type="ECO:0000256" key="7">
    <source>
        <dbReference type="PIRNR" id="PIRNR000077"/>
    </source>
</evidence>
<dbReference type="PRINTS" id="PR00421">
    <property type="entry name" value="THIOREDOXIN"/>
</dbReference>
<dbReference type="InterPro" id="IPR036249">
    <property type="entry name" value="Thioredoxin-like_sf"/>
</dbReference>
<dbReference type="InterPro" id="IPR013766">
    <property type="entry name" value="Thioredoxin_domain"/>
</dbReference>
<dbReference type="RefSeq" id="WP_191190629.1">
    <property type="nucleotide sequence ID" value="NZ_JACWMY010000010.1"/>
</dbReference>
<evidence type="ECO:0000256" key="6">
    <source>
        <dbReference type="NCBIfam" id="TIGR01068"/>
    </source>
</evidence>
<reference evidence="9 10" key="1">
    <citation type="submission" date="2020-09" db="EMBL/GenBank/DDBJ databases">
        <title>Novel species of Mucilaginibacter isolated from a glacier on the Tibetan Plateau.</title>
        <authorList>
            <person name="Liu Q."/>
            <person name="Xin Y.-H."/>
        </authorList>
    </citation>
    <scope>NUCLEOTIDE SEQUENCE [LARGE SCALE GENOMIC DNA]</scope>
    <source>
        <strain evidence="9 10">ZT4R22</strain>
    </source>
</reference>
<dbReference type="Proteomes" id="UP000606600">
    <property type="component" value="Unassembled WGS sequence"/>
</dbReference>
<evidence type="ECO:0000313" key="10">
    <source>
        <dbReference type="Proteomes" id="UP000606600"/>
    </source>
</evidence>